<organism evidence="2 3">
    <name type="scientific">Phytophthora cactorum</name>
    <dbReference type="NCBI Taxonomy" id="29920"/>
    <lineage>
        <taxon>Eukaryota</taxon>
        <taxon>Sar</taxon>
        <taxon>Stramenopiles</taxon>
        <taxon>Oomycota</taxon>
        <taxon>Peronosporomycetes</taxon>
        <taxon>Peronosporales</taxon>
        <taxon>Peronosporaceae</taxon>
        <taxon>Phytophthora</taxon>
    </lineage>
</organism>
<feature type="compositionally biased region" description="Basic and acidic residues" evidence="1">
    <location>
        <begin position="151"/>
        <end position="160"/>
    </location>
</feature>
<gene>
    <name evidence="2" type="ORF">PC115_g9320</name>
</gene>
<dbReference type="VEuPathDB" id="FungiDB:PC110_g11742"/>
<dbReference type="Proteomes" id="UP000774804">
    <property type="component" value="Unassembled WGS sequence"/>
</dbReference>
<evidence type="ECO:0000256" key="1">
    <source>
        <dbReference type="SAM" id="MobiDB-lite"/>
    </source>
</evidence>
<feature type="region of interest" description="Disordered" evidence="1">
    <location>
        <begin position="151"/>
        <end position="171"/>
    </location>
</feature>
<accession>A0A8T1CGA7</accession>
<dbReference type="EMBL" id="RCMI01000254">
    <property type="protein sequence ID" value="KAG2922195.1"/>
    <property type="molecule type" value="Genomic_DNA"/>
</dbReference>
<proteinExistence type="predicted"/>
<dbReference type="VEuPathDB" id="FungiDB:PC110_g11743"/>
<protein>
    <submittedName>
        <fullName evidence="2">Uncharacterized protein</fullName>
    </submittedName>
</protein>
<reference evidence="2" key="1">
    <citation type="submission" date="2018-10" db="EMBL/GenBank/DDBJ databases">
        <title>Effector identification in a new, highly contiguous assembly of the strawberry crown rot pathogen Phytophthora cactorum.</title>
        <authorList>
            <person name="Armitage A.D."/>
            <person name="Nellist C.F."/>
            <person name="Bates H."/>
            <person name="Vickerstaff R.J."/>
            <person name="Harrison R.J."/>
        </authorList>
    </citation>
    <scope>NUCLEOTIDE SEQUENCE</scope>
    <source>
        <strain evidence="2">4032</strain>
    </source>
</reference>
<evidence type="ECO:0000313" key="2">
    <source>
        <dbReference type="EMBL" id="KAG2922195.1"/>
    </source>
</evidence>
<dbReference type="AlphaFoldDB" id="A0A8T1CGA7"/>
<comment type="caution">
    <text evidence="2">The sequence shown here is derived from an EMBL/GenBank/DDBJ whole genome shotgun (WGS) entry which is preliminary data.</text>
</comment>
<evidence type="ECO:0000313" key="3">
    <source>
        <dbReference type="Proteomes" id="UP000774804"/>
    </source>
</evidence>
<name>A0A8T1CGA7_9STRA</name>
<sequence length="467" mass="52026">MRCSKLGCTLASVVAKAPCCVCSHHVHHICNFVVSCVRNYKNIADDSQESTSPLNSPGTSVSSQASEVYVGAETHDIVWDVIHTLQDPVTIKGKTYTHICTLCAQTKSWKKALCICANTSNAKRHIHRHAGHDIAEQELKKRDQRAQKYLTDDVESKRPVPDGGSEQDTKRQRTLFGLSKTQKAGLVAQWLICDGLPFNRSQTPAFKEIFCALTGDPTATVISAKTHNDLLNVLYEKILRETAKMLQNEFGLLCCMRFLNLMHDMWTNVSKDCIVGTSILFIEHNWKIVYMALLVVTKEDSTTRPAARKVSFQFGTTLQTDCAMHCLNLCIGYGVGLKENVIYRVVTDPVTKAKMKKRVFVTEGAVQRGHKLTEVQQLHGLPEISGPIDIDRISGIFELSPTQKKDMEVFICISTAEWELVVEMEAIVQRVAELACIVLEMKQRQDRTPNCFHAPQTVGADGYGVAA</sequence>